<evidence type="ECO:0000256" key="2">
    <source>
        <dbReference type="ARBA" id="ARBA00023002"/>
    </source>
</evidence>
<dbReference type="InterPro" id="IPR036291">
    <property type="entry name" value="NAD(P)-bd_dom_sf"/>
</dbReference>
<organism evidence="3 4">
    <name type="scientific">Serinibacter arcticus</name>
    <dbReference type="NCBI Taxonomy" id="1655435"/>
    <lineage>
        <taxon>Bacteria</taxon>
        <taxon>Bacillati</taxon>
        <taxon>Actinomycetota</taxon>
        <taxon>Actinomycetes</taxon>
        <taxon>Micrococcales</taxon>
        <taxon>Beutenbergiaceae</taxon>
        <taxon>Serinibacter</taxon>
    </lineage>
</organism>
<dbReference type="InterPro" id="IPR002347">
    <property type="entry name" value="SDR_fam"/>
</dbReference>
<dbReference type="EMBL" id="RHPJ01000005">
    <property type="protein sequence ID" value="TGO03954.1"/>
    <property type="molecule type" value="Genomic_DNA"/>
</dbReference>
<dbReference type="Pfam" id="PF00106">
    <property type="entry name" value="adh_short"/>
    <property type="match status" value="1"/>
</dbReference>
<evidence type="ECO:0000256" key="1">
    <source>
        <dbReference type="ARBA" id="ARBA00006484"/>
    </source>
</evidence>
<dbReference type="RefSeq" id="WP_135850964.1">
    <property type="nucleotide sequence ID" value="NZ_RHPJ01000005.1"/>
</dbReference>
<evidence type="ECO:0000313" key="4">
    <source>
        <dbReference type="Proteomes" id="UP000297318"/>
    </source>
</evidence>
<reference evidence="3 4" key="1">
    <citation type="submission" date="2018-11" db="EMBL/GenBank/DDBJ databases">
        <title>Complete genome sequencing of the Actinobacteria Serinibacter sp. K3-2.</title>
        <authorList>
            <person name="Rakitin A.L."/>
            <person name="Beletsky A.V."/>
            <person name="Mardanov A.V."/>
            <person name="Ravin N.V."/>
            <person name="Gromova A.S."/>
            <person name="Filippova S.N."/>
            <person name="Gal'Chenko V.F."/>
        </authorList>
    </citation>
    <scope>NUCLEOTIDE SEQUENCE [LARGE SCALE GENOMIC DNA]</scope>
    <source>
        <strain evidence="3 4">K3-2</strain>
    </source>
</reference>
<dbReference type="AlphaFoldDB" id="A0A4Z1DWR1"/>
<dbReference type="Proteomes" id="UP000297318">
    <property type="component" value="Unassembled WGS sequence"/>
</dbReference>
<dbReference type="OrthoDB" id="4577644at2"/>
<keyword evidence="2" id="KW-0560">Oxidoreductase</keyword>
<dbReference type="SUPFAM" id="SSF51735">
    <property type="entry name" value="NAD(P)-binding Rossmann-fold domains"/>
    <property type="match status" value="1"/>
</dbReference>
<dbReference type="PANTHER" id="PTHR24320:SF148">
    <property type="entry name" value="NAD(P)-BINDING ROSSMANN-FOLD SUPERFAMILY PROTEIN"/>
    <property type="match status" value="1"/>
</dbReference>
<sequence length="312" mass="32538">MTTTPPDRSGSTFVVTGGTGGLGYFTAERLAATGARVVLTARDVDRGVRAIDSIRWHVPRARVEAVALDLTDPASVRRAAGEIADLAGPAGLDALVLNAGTTTPPRERTLTAAGLELTAATNVVGHAALTGHLWPSLTAATRAHPARVVGLGSLATRIVPFDADALVADHAYRPFRTYALSKHAVHAFVLELARRTATADVAVDVEALLAHPGYAVDALSPVRPGIVAPGRFERLPFAQGKHEGARPTLRAVLDTTLRSGAFIGPRWTTRGAPVPTTPVTSSGSREAGAAVWELLDRWTGGALPPLVPAPTR</sequence>
<dbReference type="GO" id="GO:0016491">
    <property type="term" value="F:oxidoreductase activity"/>
    <property type="evidence" value="ECO:0007669"/>
    <property type="project" value="UniProtKB-KW"/>
</dbReference>
<evidence type="ECO:0000313" key="3">
    <source>
        <dbReference type="EMBL" id="TGO03954.1"/>
    </source>
</evidence>
<name>A0A4Z1DWR1_9MICO</name>
<dbReference type="PRINTS" id="PR00081">
    <property type="entry name" value="GDHRDH"/>
</dbReference>
<dbReference type="PANTHER" id="PTHR24320">
    <property type="entry name" value="RETINOL DEHYDROGENASE"/>
    <property type="match status" value="1"/>
</dbReference>
<gene>
    <name evidence="3" type="ORF">SERN_2966</name>
</gene>
<keyword evidence="4" id="KW-1185">Reference proteome</keyword>
<comment type="caution">
    <text evidence="3">The sequence shown here is derived from an EMBL/GenBank/DDBJ whole genome shotgun (WGS) entry which is preliminary data.</text>
</comment>
<proteinExistence type="inferred from homology"/>
<protein>
    <submittedName>
        <fullName evidence="3">Putative oxidoreductase/Short-chain dehydrogenase</fullName>
    </submittedName>
</protein>
<accession>A0A4Z1DWR1</accession>
<comment type="similarity">
    <text evidence="1">Belongs to the short-chain dehydrogenases/reductases (SDR) family.</text>
</comment>
<dbReference type="Gene3D" id="3.40.50.720">
    <property type="entry name" value="NAD(P)-binding Rossmann-like Domain"/>
    <property type="match status" value="1"/>
</dbReference>